<dbReference type="PRINTS" id="PR00032">
    <property type="entry name" value="HTHARAC"/>
</dbReference>
<proteinExistence type="predicted"/>
<dbReference type="InterPro" id="IPR009057">
    <property type="entry name" value="Homeodomain-like_sf"/>
</dbReference>
<dbReference type="PANTHER" id="PTHR43280">
    <property type="entry name" value="ARAC-FAMILY TRANSCRIPTIONAL REGULATOR"/>
    <property type="match status" value="1"/>
</dbReference>
<evidence type="ECO:0000256" key="3">
    <source>
        <dbReference type="ARBA" id="ARBA00023163"/>
    </source>
</evidence>
<evidence type="ECO:0000256" key="2">
    <source>
        <dbReference type="ARBA" id="ARBA00023125"/>
    </source>
</evidence>
<reference evidence="5 6" key="1">
    <citation type="submission" date="2009-01" db="EMBL/GenBank/DDBJ databases">
        <authorList>
            <person name="Fulton L."/>
            <person name="Clifton S."/>
            <person name="Fulton B."/>
            <person name="Xu J."/>
            <person name="Minx P."/>
            <person name="Pepin K.H."/>
            <person name="Johnson M."/>
            <person name="Bhonagiri V."/>
            <person name="Nash W.E."/>
            <person name="Mardis E.R."/>
            <person name="Wilson R.K."/>
        </authorList>
    </citation>
    <scope>NUCLEOTIDE SEQUENCE [LARGE SCALE GENOMIC DNA]</scope>
    <source>
        <strain evidence="5 6">DSM 5476</strain>
    </source>
</reference>
<protein>
    <submittedName>
        <fullName evidence="5">Transcriptional regulator, AraC family</fullName>
    </submittedName>
</protein>
<dbReference type="PROSITE" id="PS01124">
    <property type="entry name" value="HTH_ARAC_FAMILY_2"/>
    <property type="match status" value="1"/>
</dbReference>
<evidence type="ECO:0000259" key="4">
    <source>
        <dbReference type="PROSITE" id="PS01124"/>
    </source>
</evidence>
<dbReference type="AlphaFoldDB" id="C0EDZ9"/>
<evidence type="ECO:0000313" key="6">
    <source>
        <dbReference type="Proteomes" id="UP000003340"/>
    </source>
</evidence>
<dbReference type="Gene3D" id="1.10.10.60">
    <property type="entry name" value="Homeodomain-like"/>
    <property type="match status" value="2"/>
</dbReference>
<organism evidence="5 6">
    <name type="scientific">[Clostridium] methylpentosum DSM 5476</name>
    <dbReference type="NCBI Taxonomy" id="537013"/>
    <lineage>
        <taxon>Bacteria</taxon>
        <taxon>Bacillati</taxon>
        <taxon>Bacillota</taxon>
        <taxon>Clostridia</taxon>
        <taxon>Eubacteriales</taxon>
        <taxon>Oscillospiraceae</taxon>
        <taxon>Oscillospiraceae incertae sedis</taxon>
    </lineage>
</organism>
<dbReference type="PANTHER" id="PTHR43280:SF10">
    <property type="entry name" value="REGULATORY PROTEIN POCR"/>
    <property type="match status" value="1"/>
</dbReference>
<dbReference type="GO" id="GO:0003700">
    <property type="term" value="F:DNA-binding transcription factor activity"/>
    <property type="evidence" value="ECO:0007669"/>
    <property type="project" value="InterPro"/>
</dbReference>
<dbReference type="SMART" id="SM00342">
    <property type="entry name" value="HTH_ARAC"/>
    <property type="match status" value="1"/>
</dbReference>
<dbReference type="STRING" id="537013.CLOSTMETH_02079"/>
<gene>
    <name evidence="5" type="ORF">CLOSTMETH_02079</name>
</gene>
<accession>C0EDZ9</accession>
<sequence length="514" mass="59429">MIKLHTVYISHPRFQQIKHLLRYCSNLILLEHPLISEAPLPSGTFDILITDRIPAWSLTALPFQTILLSDSECFEEAVEALNAGVTRFLLWKDREKLAEFVRQLVSERDVPASYAACPGPDFQALCLDALLHPNLSEEFAQMIVSSSGLNLNWNSYTVFAVEIVSFELNKRQFEELQKKIFREMVAFTPPYYLLFFQPNLRIIGLVRDLEEHVSDRKDQCQLIKREIARIERENHCLIHFGIGQTVRSLTELSISYQTALRHTIYDLDLEQPGIAGSYEFGSLPDLRLFPVELADVIGEKICQNEPYQEEFLQIIQALADYRGIQQDGLKFSYLDLVYRVSWKAIHYHFMIQSEQTPYLMRFHAINTLRDFKLCSEDFLDAISSLVRRKSLTHSQALVDKAKKYVENHYQDPELSLQEVAQHVFVTPQYLSRLFKGVVKVSFTEYVTHYRMQKAVSLLEDVSSSIHTVASEVGYHDSKYFAVCFKKSIGLSPTEFRKNPHCRKRPLSVESSLEL</sequence>
<keyword evidence="1" id="KW-0805">Transcription regulation</keyword>
<dbReference type="eggNOG" id="COG2207">
    <property type="taxonomic scope" value="Bacteria"/>
</dbReference>
<name>C0EDZ9_9FIRM</name>
<dbReference type="InterPro" id="IPR018060">
    <property type="entry name" value="HTH_AraC"/>
</dbReference>
<evidence type="ECO:0000313" key="5">
    <source>
        <dbReference type="EMBL" id="EEG30348.1"/>
    </source>
</evidence>
<comment type="caution">
    <text evidence="5">The sequence shown here is derived from an EMBL/GenBank/DDBJ whole genome shotgun (WGS) entry which is preliminary data.</text>
</comment>
<dbReference type="InterPro" id="IPR018062">
    <property type="entry name" value="HTH_AraC-typ_CS"/>
</dbReference>
<dbReference type="SUPFAM" id="SSF46689">
    <property type="entry name" value="Homeodomain-like"/>
    <property type="match status" value="2"/>
</dbReference>
<dbReference type="GO" id="GO:0043565">
    <property type="term" value="F:sequence-specific DNA binding"/>
    <property type="evidence" value="ECO:0007669"/>
    <property type="project" value="InterPro"/>
</dbReference>
<keyword evidence="2" id="KW-0238">DNA-binding</keyword>
<keyword evidence="3" id="KW-0804">Transcription</keyword>
<reference evidence="5 6" key="2">
    <citation type="submission" date="2009-02" db="EMBL/GenBank/DDBJ databases">
        <title>Draft genome sequence of Clostridium methylpentosum (DSM 5476).</title>
        <authorList>
            <person name="Sudarsanam P."/>
            <person name="Ley R."/>
            <person name="Guruge J."/>
            <person name="Turnbaugh P.J."/>
            <person name="Mahowald M."/>
            <person name="Liep D."/>
            <person name="Gordon J."/>
        </authorList>
    </citation>
    <scope>NUCLEOTIDE SEQUENCE [LARGE SCALE GENOMIC DNA]</scope>
    <source>
        <strain evidence="5 6">DSM 5476</strain>
    </source>
</reference>
<dbReference type="PROSITE" id="PS00041">
    <property type="entry name" value="HTH_ARAC_FAMILY_1"/>
    <property type="match status" value="1"/>
</dbReference>
<evidence type="ECO:0000256" key="1">
    <source>
        <dbReference type="ARBA" id="ARBA00023015"/>
    </source>
</evidence>
<dbReference type="HOGENOM" id="CLU_529673_0_0_9"/>
<feature type="domain" description="HTH araC/xylS-type" evidence="4">
    <location>
        <begin position="399"/>
        <end position="498"/>
    </location>
</feature>
<keyword evidence="6" id="KW-1185">Reference proteome</keyword>
<dbReference type="Proteomes" id="UP000003340">
    <property type="component" value="Unassembled WGS sequence"/>
</dbReference>
<dbReference type="EMBL" id="ACEC01000066">
    <property type="protein sequence ID" value="EEG30348.1"/>
    <property type="molecule type" value="Genomic_DNA"/>
</dbReference>
<dbReference type="Pfam" id="PF12833">
    <property type="entry name" value="HTH_18"/>
    <property type="match status" value="1"/>
</dbReference>
<dbReference type="InterPro" id="IPR020449">
    <property type="entry name" value="Tscrpt_reg_AraC-type_HTH"/>
</dbReference>